<dbReference type="AlphaFoldDB" id="A0A022RNS0"/>
<name>A0A022RNS0_ERYGU</name>
<dbReference type="Proteomes" id="UP000030748">
    <property type="component" value="Unassembled WGS sequence"/>
</dbReference>
<evidence type="ECO:0000313" key="5">
    <source>
        <dbReference type="Proteomes" id="UP000030748"/>
    </source>
</evidence>
<organism evidence="4 5">
    <name type="scientific">Erythranthe guttata</name>
    <name type="common">Yellow monkey flower</name>
    <name type="synonym">Mimulus guttatus</name>
    <dbReference type="NCBI Taxonomy" id="4155"/>
    <lineage>
        <taxon>Eukaryota</taxon>
        <taxon>Viridiplantae</taxon>
        <taxon>Streptophyta</taxon>
        <taxon>Embryophyta</taxon>
        <taxon>Tracheophyta</taxon>
        <taxon>Spermatophyta</taxon>
        <taxon>Magnoliopsida</taxon>
        <taxon>eudicotyledons</taxon>
        <taxon>Gunneridae</taxon>
        <taxon>Pentapetalae</taxon>
        <taxon>asterids</taxon>
        <taxon>lamiids</taxon>
        <taxon>Lamiales</taxon>
        <taxon>Phrymaceae</taxon>
        <taxon>Erythranthe</taxon>
    </lineage>
</organism>
<evidence type="ECO:0000256" key="2">
    <source>
        <dbReference type="SAM" id="MobiDB-lite"/>
    </source>
</evidence>
<dbReference type="PANTHER" id="PTHR33155">
    <property type="entry name" value="FANTASTIC FOUR-LIKE PROTEIN (DUF3049)"/>
    <property type="match status" value="1"/>
</dbReference>
<sequence length="519" mass="56465">MPVRKNMKNNLIPSSPMKVVHLHKEEEAQMKQGIVTILGSDSCHGNKPGGASIRRTLSADMSSKKWLQQNGFFSPVKKIPSSSSSSSPPSPPSSSSSSSSSSSESEEEYEEITAPGQDDVWRAIQAKKERDDEEMKKKKPLQMDVWGTMLTHKSENSAALLAAAPLPPPYVHPLVKILASTLSEKSLEICTESLGSETGSDCFSAETEDQEKVVVMPVVVGDSNDQFADTHVAKYKKSPTRPFPPPLPSIAGGDGAALHVQSHRENGRLVLEAVSVPQRNHFHAQRCDGRLVLTLAHAPPACEVTLVEEVFDNMEDVDEDVVTFAEEEKEKVDDGGGNEGYVAAEENFFQAQSPRKEKEYMVEQNLSLPSGMMSLNKSRMVIKKLMAVGNMNPKWSQNLNKSDQVAVAEEVFAIPQSLPPPPRVARMIPSPAVAAAPAAASFNAYEYFWRNKTAVYGGGGGGAQLKNKDGDGGAEAAYENKDLVVVKGKKTEYSVPYLRGCKEARRSLSIWEPYCIATS</sequence>
<accession>A0A022RNS0</accession>
<dbReference type="EMBL" id="KI630395">
    <property type="protein sequence ID" value="EYU40575.1"/>
    <property type="molecule type" value="Genomic_DNA"/>
</dbReference>
<proteinExistence type="inferred from homology"/>
<dbReference type="OrthoDB" id="1303570at2759"/>
<evidence type="ECO:0000259" key="3">
    <source>
        <dbReference type="Pfam" id="PF11250"/>
    </source>
</evidence>
<feature type="region of interest" description="Disordered" evidence="2">
    <location>
        <begin position="75"/>
        <end position="120"/>
    </location>
</feature>
<dbReference type="eggNOG" id="ENOG502QUSH">
    <property type="taxonomic scope" value="Eukaryota"/>
</dbReference>
<keyword evidence="5" id="KW-1185">Reference proteome</keyword>
<evidence type="ECO:0000256" key="1">
    <source>
        <dbReference type="ARBA" id="ARBA00008690"/>
    </source>
</evidence>
<protein>
    <recommendedName>
        <fullName evidence="3">FAF domain-containing protein</fullName>
    </recommendedName>
</protein>
<gene>
    <name evidence="4" type="ORF">MIMGU_mgv1a004589mg</name>
</gene>
<dbReference type="Pfam" id="PF11250">
    <property type="entry name" value="FAF"/>
    <property type="match status" value="1"/>
</dbReference>
<dbReference type="InterPro" id="IPR046431">
    <property type="entry name" value="FAF_dom"/>
</dbReference>
<dbReference type="STRING" id="4155.A0A022RNS0"/>
<evidence type="ECO:0000313" key="4">
    <source>
        <dbReference type="EMBL" id="EYU40575.1"/>
    </source>
</evidence>
<dbReference type="PhylomeDB" id="A0A022RNS0"/>
<dbReference type="PANTHER" id="PTHR33155:SF3">
    <property type="entry name" value="PROTEIN FAF-LIKE, CHLOROPLASTIC"/>
    <property type="match status" value="1"/>
</dbReference>
<comment type="similarity">
    <text evidence="1">Belongs to the fantastic four family.</text>
</comment>
<feature type="domain" description="FAF" evidence="3">
    <location>
        <begin position="243"/>
        <end position="295"/>
    </location>
</feature>
<feature type="compositionally biased region" description="Low complexity" evidence="2">
    <location>
        <begin position="80"/>
        <end position="103"/>
    </location>
</feature>
<reference evidence="4 5" key="1">
    <citation type="journal article" date="2013" name="Proc. Natl. Acad. Sci. U.S.A.">
        <title>Fine-scale variation in meiotic recombination in Mimulus inferred from population shotgun sequencing.</title>
        <authorList>
            <person name="Hellsten U."/>
            <person name="Wright K.M."/>
            <person name="Jenkins J."/>
            <person name="Shu S."/>
            <person name="Yuan Y."/>
            <person name="Wessler S.R."/>
            <person name="Schmutz J."/>
            <person name="Willis J.H."/>
            <person name="Rokhsar D.S."/>
        </authorList>
    </citation>
    <scope>NUCLEOTIDE SEQUENCE [LARGE SCALE GENOMIC DNA]</scope>
    <source>
        <strain evidence="5">cv. DUN x IM62</strain>
    </source>
</reference>
<dbReference type="OMA" id="CEGFASY"/>
<dbReference type="InterPro" id="IPR021410">
    <property type="entry name" value="FAF"/>
</dbReference>
<dbReference type="KEGG" id="egt:105954471"/>